<dbReference type="Pfam" id="PF07250">
    <property type="entry name" value="Glyoxal_oxid_N"/>
    <property type="match status" value="1"/>
</dbReference>
<feature type="domain" description="Glyoxal oxidase N-terminal" evidence="3">
    <location>
        <begin position="45"/>
        <end position="436"/>
    </location>
</feature>
<protein>
    <submittedName>
        <fullName evidence="5">Uncharacterized protein</fullName>
    </submittedName>
</protein>
<dbReference type="EnsemblPlants" id="AUR62000959-RA">
    <property type="protein sequence ID" value="AUR62000959-RA:cds"/>
    <property type="gene ID" value="AUR62000959"/>
</dbReference>
<evidence type="ECO:0000259" key="3">
    <source>
        <dbReference type="Pfam" id="PF07250"/>
    </source>
</evidence>
<feature type="domain" description="Galactose oxidase-like Early set" evidence="4">
    <location>
        <begin position="445"/>
        <end position="542"/>
    </location>
</feature>
<dbReference type="PANTHER" id="PTHR32208:SF71">
    <property type="entry name" value="GLYOXAL OXIDASE-RELATED PROTEIN"/>
    <property type="match status" value="1"/>
</dbReference>
<dbReference type="InterPro" id="IPR011043">
    <property type="entry name" value="Gal_Oxase/kelch_b-propeller"/>
</dbReference>
<accession>A0A803KPK3</accession>
<dbReference type="InterPro" id="IPR015202">
    <property type="entry name" value="GO-like_E_set"/>
</dbReference>
<reference evidence="5" key="2">
    <citation type="submission" date="2021-03" db="UniProtKB">
        <authorList>
            <consortium name="EnsemblPlants"/>
        </authorList>
    </citation>
    <scope>IDENTIFICATION</scope>
</reference>
<dbReference type="Gene3D" id="2.60.40.10">
    <property type="entry name" value="Immunoglobulins"/>
    <property type="match status" value="1"/>
</dbReference>
<dbReference type="InterPro" id="IPR037293">
    <property type="entry name" value="Gal_Oxidase_central_sf"/>
</dbReference>
<evidence type="ECO:0000259" key="4">
    <source>
        <dbReference type="Pfam" id="PF09118"/>
    </source>
</evidence>
<dbReference type="CDD" id="cd02851">
    <property type="entry name" value="E_set_GO_C"/>
    <property type="match status" value="1"/>
</dbReference>
<keyword evidence="1 2" id="KW-0732">Signal</keyword>
<proteinExistence type="predicted"/>
<dbReference type="AlphaFoldDB" id="A0A803KPK3"/>
<dbReference type="InterPro" id="IPR009880">
    <property type="entry name" value="Glyoxal_oxidase_N"/>
</dbReference>
<dbReference type="Gramene" id="AUR62000959-RA">
    <property type="protein sequence ID" value="AUR62000959-RA:cds"/>
    <property type="gene ID" value="AUR62000959"/>
</dbReference>
<reference evidence="5" key="1">
    <citation type="journal article" date="2017" name="Nature">
        <title>The genome of Chenopodium quinoa.</title>
        <authorList>
            <person name="Jarvis D.E."/>
            <person name="Ho Y.S."/>
            <person name="Lightfoot D.J."/>
            <person name="Schmoeckel S.M."/>
            <person name="Li B."/>
            <person name="Borm T.J.A."/>
            <person name="Ohyanagi H."/>
            <person name="Mineta K."/>
            <person name="Michell C.T."/>
            <person name="Saber N."/>
            <person name="Kharbatia N.M."/>
            <person name="Rupper R.R."/>
            <person name="Sharp A.R."/>
            <person name="Dally N."/>
            <person name="Boughton B.A."/>
            <person name="Woo Y.H."/>
            <person name="Gao G."/>
            <person name="Schijlen E.G.W.M."/>
            <person name="Guo X."/>
            <person name="Momin A.A."/>
            <person name="Negrao S."/>
            <person name="Al-Babili S."/>
            <person name="Gehring C."/>
            <person name="Roessner U."/>
            <person name="Jung C."/>
            <person name="Murphy K."/>
            <person name="Arold S.T."/>
            <person name="Gojobori T."/>
            <person name="van der Linden C.G."/>
            <person name="van Loo E.N."/>
            <person name="Jellen E.N."/>
            <person name="Maughan P.J."/>
            <person name="Tester M."/>
        </authorList>
    </citation>
    <scope>NUCLEOTIDE SEQUENCE [LARGE SCALE GENOMIC DNA]</scope>
    <source>
        <strain evidence="5">cv. PI 614886</strain>
    </source>
</reference>
<dbReference type="InterPro" id="IPR013783">
    <property type="entry name" value="Ig-like_fold"/>
</dbReference>
<dbReference type="SUPFAM" id="SSF50965">
    <property type="entry name" value="Galactose oxidase, central domain"/>
    <property type="match status" value="1"/>
</dbReference>
<dbReference type="PANTHER" id="PTHR32208">
    <property type="entry name" value="SECRETED PROTEIN-RELATED"/>
    <property type="match status" value="1"/>
</dbReference>
<dbReference type="OMA" id="CIHENTT"/>
<dbReference type="SUPFAM" id="SSF81296">
    <property type="entry name" value="E set domains"/>
    <property type="match status" value="1"/>
</dbReference>
<name>A0A803KPK3_CHEQI</name>
<feature type="chain" id="PRO_5030784726" evidence="2">
    <location>
        <begin position="21"/>
        <end position="595"/>
    </location>
</feature>
<evidence type="ECO:0000256" key="2">
    <source>
        <dbReference type="SAM" id="SignalP"/>
    </source>
</evidence>
<dbReference type="Pfam" id="PF09118">
    <property type="entry name" value="GO-like_E_set"/>
    <property type="match status" value="1"/>
</dbReference>
<sequence>MFILFLLLSLAIASFSPAKCQSSLSNLQSLGEWQVLHENIGISAMHMQLLRNNKVVMFDRTDFGPSNISLPYGRCRHDPSDIVLQMDCTAHSVLYDIATNSFRPLTVNTDTWCSSGSVLPDGTLVQTGGYNDGDRAVRTITPCAEDDCDWSEYPSYLSERRWYATNQILPDSRVIVIGGRRVFNYEFFPRTSNPFSSSSSTFWLDFLLETHDDEENNLYPFVHLLPNGNLFIFANTRAISFDYIQNKLVKEFPPIPDGDPRNYPSSGSSVLLPIDENKPNEVEIMICGGSHHGTFTQAMSNRSFVRANNNCARLIVTDANPGWKMEDMPMARVMGDMLLLPTSDILIINGAELGTAGWENAANPITTPLIYRPNNEIEQRFFVMSPSARPRMYHSVAILLTDGRVLVGGSNPHVYYNFSNVEFPTDLSIEAYSPPYLSAEHAPMRPNIIYGDQVVGYEQPFTITFNVLQYQSDDSVSVNIIAPSFTTHSLAMNQRMVVLRMLRISQVSLGIFNVGVMGPSTKNIAPPGYYLLYVVHAGIPSSDQETKLDVAFCPHDPSCNLQKPCHNISYLMPEDKKTRMRNSSLAIHARRNPKP</sequence>
<feature type="signal peptide" evidence="2">
    <location>
        <begin position="1"/>
        <end position="20"/>
    </location>
</feature>
<dbReference type="Gene3D" id="2.130.10.80">
    <property type="entry name" value="Galactose oxidase/kelch, beta-propeller"/>
    <property type="match status" value="1"/>
</dbReference>
<dbReference type="InterPro" id="IPR014756">
    <property type="entry name" value="Ig_E-set"/>
</dbReference>
<dbReference type="Proteomes" id="UP000596660">
    <property type="component" value="Unplaced"/>
</dbReference>
<evidence type="ECO:0000313" key="5">
    <source>
        <dbReference type="EnsemblPlants" id="AUR62000959-RA:cds"/>
    </source>
</evidence>
<evidence type="ECO:0000313" key="6">
    <source>
        <dbReference type="Proteomes" id="UP000596660"/>
    </source>
</evidence>
<keyword evidence="6" id="KW-1185">Reference proteome</keyword>
<evidence type="ECO:0000256" key="1">
    <source>
        <dbReference type="ARBA" id="ARBA00022729"/>
    </source>
</evidence>
<organism evidence="5 6">
    <name type="scientific">Chenopodium quinoa</name>
    <name type="common">Quinoa</name>
    <dbReference type="NCBI Taxonomy" id="63459"/>
    <lineage>
        <taxon>Eukaryota</taxon>
        <taxon>Viridiplantae</taxon>
        <taxon>Streptophyta</taxon>
        <taxon>Embryophyta</taxon>
        <taxon>Tracheophyta</taxon>
        <taxon>Spermatophyta</taxon>
        <taxon>Magnoliopsida</taxon>
        <taxon>eudicotyledons</taxon>
        <taxon>Gunneridae</taxon>
        <taxon>Pentapetalae</taxon>
        <taxon>Caryophyllales</taxon>
        <taxon>Chenopodiaceae</taxon>
        <taxon>Chenopodioideae</taxon>
        <taxon>Atripliceae</taxon>
        <taxon>Chenopodium</taxon>
    </lineage>
</organism>